<keyword evidence="9" id="KW-1185">Reference proteome</keyword>
<name>A0A0W0TGJ7_LEGER</name>
<dbReference type="SUPFAM" id="SSF56925">
    <property type="entry name" value="OMPA-like"/>
    <property type="match status" value="1"/>
</dbReference>
<organism evidence="8 9">
    <name type="scientific">Legionella erythra</name>
    <dbReference type="NCBI Taxonomy" id="448"/>
    <lineage>
        <taxon>Bacteria</taxon>
        <taxon>Pseudomonadati</taxon>
        <taxon>Pseudomonadota</taxon>
        <taxon>Gammaproteobacteria</taxon>
        <taxon>Legionellales</taxon>
        <taxon>Legionellaceae</taxon>
        <taxon>Legionella</taxon>
    </lineage>
</organism>
<comment type="subcellular location">
    <subcellularLocation>
        <location evidence="1">Cell outer membrane</location>
    </subcellularLocation>
</comment>
<dbReference type="NCBIfam" id="NF008271">
    <property type="entry name" value="PRK11045.1"/>
    <property type="match status" value="1"/>
</dbReference>
<evidence type="ECO:0000256" key="2">
    <source>
        <dbReference type="ARBA" id="ARBA00006368"/>
    </source>
</evidence>
<evidence type="ECO:0000256" key="7">
    <source>
        <dbReference type="ARBA" id="ARBA00023315"/>
    </source>
</evidence>
<protein>
    <submittedName>
        <fullName evidence="8">Lipid A palmitoyltransferase PagP</fullName>
    </submittedName>
</protein>
<evidence type="ECO:0000256" key="3">
    <source>
        <dbReference type="ARBA" id="ARBA00022679"/>
    </source>
</evidence>
<evidence type="ECO:0000256" key="1">
    <source>
        <dbReference type="ARBA" id="ARBA00004442"/>
    </source>
</evidence>
<sequence length="211" mass="24136">MIQHLAFVSCYINTEAQKLMNKQSLIFVLSFLLMWQPAYADELSPCARKPWLLKKMCLRLHQIWYEGNNEAYLPFYAWHNRFMYTEEKLRTTHYNENAWGAGMGKGFYDEDGDWHGLYAMAFLDSHKHVQPVAGYAFLKTLQLSPNTRVGGGYSVLVTMRPDIFDGYPFPGAAPWISLTYKQASLSAAYVPGGTNIGNVLFVFARFAFDKA</sequence>
<evidence type="ECO:0000256" key="5">
    <source>
        <dbReference type="ARBA" id="ARBA00023136"/>
    </source>
</evidence>
<dbReference type="InterPro" id="IPR011250">
    <property type="entry name" value="OMP/PagP_B-barrel"/>
</dbReference>
<evidence type="ECO:0000256" key="4">
    <source>
        <dbReference type="ARBA" id="ARBA00022729"/>
    </source>
</evidence>
<dbReference type="InterPro" id="IPR009746">
    <property type="entry name" value="LipidA_acyl_PagP"/>
</dbReference>
<reference evidence="8 9" key="1">
    <citation type="submission" date="2015-11" db="EMBL/GenBank/DDBJ databases">
        <title>Genomic analysis of 38 Legionella species identifies large and diverse effector repertoires.</title>
        <authorList>
            <person name="Burstein D."/>
            <person name="Amaro F."/>
            <person name="Zusman T."/>
            <person name="Lifshitz Z."/>
            <person name="Cohen O."/>
            <person name="Gilbert J.A."/>
            <person name="Pupko T."/>
            <person name="Shuman H.A."/>
            <person name="Segal G."/>
        </authorList>
    </citation>
    <scope>NUCLEOTIDE SEQUENCE [LARGE SCALE GENOMIC DNA]</scope>
    <source>
        <strain evidence="8 9">SE-32A-C8</strain>
    </source>
</reference>
<comment type="similarity">
    <text evidence="2">Belongs to the lipid A palmitoyltransferase family.</text>
</comment>
<dbReference type="EMBL" id="LNYA01000034">
    <property type="protein sequence ID" value="KTC94672.1"/>
    <property type="molecule type" value="Genomic_DNA"/>
</dbReference>
<dbReference type="AlphaFoldDB" id="A0A0W0TGJ7"/>
<gene>
    <name evidence="8" type="primary">pagP</name>
    <name evidence="8" type="ORF">Lery_2839</name>
</gene>
<keyword evidence="3 8" id="KW-0808">Transferase</keyword>
<dbReference type="PATRIC" id="fig|448.7.peg.2982"/>
<dbReference type="STRING" id="448.Lery_2839"/>
<keyword evidence="6" id="KW-0998">Cell outer membrane</keyword>
<keyword evidence="5" id="KW-0472">Membrane</keyword>
<proteinExistence type="inferred from homology"/>
<dbReference type="GO" id="GO:0016746">
    <property type="term" value="F:acyltransferase activity"/>
    <property type="evidence" value="ECO:0007669"/>
    <property type="project" value="UniProtKB-KW"/>
</dbReference>
<dbReference type="GO" id="GO:0009279">
    <property type="term" value="C:cell outer membrane"/>
    <property type="evidence" value="ECO:0007669"/>
    <property type="project" value="UniProtKB-SubCell"/>
</dbReference>
<dbReference type="Proteomes" id="UP000054773">
    <property type="component" value="Unassembled WGS sequence"/>
</dbReference>
<keyword evidence="7" id="KW-0012">Acyltransferase</keyword>
<dbReference type="Pfam" id="PF07017">
    <property type="entry name" value="PagP"/>
    <property type="match status" value="1"/>
</dbReference>
<keyword evidence="4" id="KW-0732">Signal</keyword>
<evidence type="ECO:0000256" key="6">
    <source>
        <dbReference type="ARBA" id="ARBA00023237"/>
    </source>
</evidence>
<comment type="caution">
    <text evidence="8">The sequence shown here is derived from an EMBL/GenBank/DDBJ whole genome shotgun (WGS) entry which is preliminary data.</text>
</comment>
<evidence type="ECO:0000313" key="9">
    <source>
        <dbReference type="Proteomes" id="UP000054773"/>
    </source>
</evidence>
<dbReference type="Gene3D" id="2.40.160.20">
    <property type="match status" value="1"/>
</dbReference>
<evidence type="ECO:0000313" key="8">
    <source>
        <dbReference type="EMBL" id="KTC94672.1"/>
    </source>
</evidence>
<accession>A0A0W0TGJ7</accession>